<dbReference type="AlphaFoldDB" id="A0A0C3S379"/>
<feature type="compositionally biased region" description="Low complexity" evidence="2">
    <location>
        <begin position="36"/>
        <end position="47"/>
    </location>
</feature>
<protein>
    <submittedName>
        <fullName evidence="3">Uncharacterized protein</fullName>
    </submittedName>
</protein>
<feature type="region of interest" description="Disordered" evidence="2">
    <location>
        <begin position="104"/>
        <end position="130"/>
    </location>
</feature>
<dbReference type="HOGENOM" id="CLU_654009_0_0_1"/>
<keyword evidence="1" id="KW-0175">Coiled coil</keyword>
<reference evidence="3 4" key="1">
    <citation type="journal article" date="2014" name="PLoS Genet.">
        <title>Analysis of the Phlebiopsis gigantea genome, transcriptome and secretome provides insight into its pioneer colonization strategies of wood.</title>
        <authorList>
            <person name="Hori C."/>
            <person name="Ishida T."/>
            <person name="Igarashi K."/>
            <person name="Samejima M."/>
            <person name="Suzuki H."/>
            <person name="Master E."/>
            <person name="Ferreira P."/>
            <person name="Ruiz-Duenas F.J."/>
            <person name="Held B."/>
            <person name="Canessa P."/>
            <person name="Larrondo L.F."/>
            <person name="Schmoll M."/>
            <person name="Druzhinina I.S."/>
            <person name="Kubicek C.P."/>
            <person name="Gaskell J.A."/>
            <person name="Kersten P."/>
            <person name="St John F."/>
            <person name="Glasner J."/>
            <person name="Sabat G."/>
            <person name="Splinter BonDurant S."/>
            <person name="Syed K."/>
            <person name="Yadav J."/>
            <person name="Mgbeahuruike A.C."/>
            <person name="Kovalchuk A."/>
            <person name="Asiegbu F.O."/>
            <person name="Lackner G."/>
            <person name="Hoffmeister D."/>
            <person name="Rencoret J."/>
            <person name="Gutierrez A."/>
            <person name="Sun H."/>
            <person name="Lindquist E."/>
            <person name="Barry K."/>
            <person name="Riley R."/>
            <person name="Grigoriev I.V."/>
            <person name="Henrissat B."/>
            <person name="Kues U."/>
            <person name="Berka R.M."/>
            <person name="Martinez A.T."/>
            <person name="Covert S.F."/>
            <person name="Blanchette R.A."/>
            <person name="Cullen D."/>
        </authorList>
    </citation>
    <scope>NUCLEOTIDE SEQUENCE [LARGE SCALE GENOMIC DNA]</scope>
    <source>
        <strain evidence="3 4">11061_1 CR5-6</strain>
    </source>
</reference>
<dbReference type="STRING" id="745531.A0A0C3S379"/>
<dbReference type="EMBL" id="KN840460">
    <property type="protein sequence ID" value="KIP09921.1"/>
    <property type="molecule type" value="Genomic_DNA"/>
</dbReference>
<dbReference type="Proteomes" id="UP000053257">
    <property type="component" value="Unassembled WGS sequence"/>
</dbReference>
<feature type="region of interest" description="Disordered" evidence="2">
    <location>
        <begin position="1"/>
        <end position="68"/>
    </location>
</feature>
<evidence type="ECO:0000256" key="2">
    <source>
        <dbReference type="SAM" id="MobiDB-lite"/>
    </source>
</evidence>
<organism evidence="3 4">
    <name type="scientific">Phlebiopsis gigantea (strain 11061_1 CR5-6)</name>
    <name type="common">White-rot fungus</name>
    <name type="synonym">Peniophora gigantea</name>
    <dbReference type="NCBI Taxonomy" id="745531"/>
    <lineage>
        <taxon>Eukaryota</taxon>
        <taxon>Fungi</taxon>
        <taxon>Dikarya</taxon>
        <taxon>Basidiomycota</taxon>
        <taxon>Agaricomycotina</taxon>
        <taxon>Agaricomycetes</taxon>
        <taxon>Polyporales</taxon>
        <taxon>Phanerochaetaceae</taxon>
        <taxon>Phlebiopsis</taxon>
    </lineage>
</organism>
<feature type="region of interest" description="Disordered" evidence="2">
    <location>
        <begin position="276"/>
        <end position="387"/>
    </location>
</feature>
<feature type="coiled-coil region" evidence="1">
    <location>
        <begin position="151"/>
        <end position="178"/>
    </location>
</feature>
<sequence>MSAVPNSPAVTSPTVGPRPLQLLDSSVAAGPASPILSPRTSSSLGLSTPPPSARSFKAPNPRRQSSISYFSSDHVDLRSPMVSSRDKAAAKRTNSMGIWTVEGLNAGRGKGDRRSLGSLTKDATPPMSPGPAVDHGPLTLTEKHADLLQFIAQKESKCLELRSQLAVHESELADLKRKWERIVSRGMDRAYASPHTPSRSSAPNSASSAAVSSIIPTANAAIKEGVRLIAAGLDLSASEPSSPPAFSPPAVPISGIATVSRATMASAAAMRKAAKKHAATQSMSSVSTSSTSTSASQRLSQSSASSLMSALTQEDPVEDSSCTLEGKPILADALDISSPKLPNAHLRRRSKDSDSRPSPRSADGPTSQKLGKSPLSPASAGWMDSMSTSVGKKWEEIQRGDTCVCPLPHRVRVDFTISFL</sequence>
<gene>
    <name evidence="3" type="ORF">PHLGIDRAFT_288456</name>
</gene>
<evidence type="ECO:0000256" key="1">
    <source>
        <dbReference type="SAM" id="Coils"/>
    </source>
</evidence>
<accession>A0A0C3S379</accession>
<evidence type="ECO:0000313" key="4">
    <source>
        <dbReference type="Proteomes" id="UP000053257"/>
    </source>
</evidence>
<name>A0A0C3S379_PHLG1</name>
<proteinExistence type="predicted"/>
<keyword evidence="4" id="KW-1185">Reference proteome</keyword>
<feature type="compositionally biased region" description="Polar residues" evidence="2">
    <location>
        <begin position="1"/>
        <end position="14"/>
    </location>
</feature>
<dbReference type="OrthoDB" id="3204900at2759"/>
<feature type="compositionally biased region" description="Low complexity" evidence="2">
    <location>
        <begin position="279"/>
        <end position="313"/>
    </location>
</feature>
<evidence type="ECO:0000313" key="3">
    <source>
        <dbReference type="EMBL" id="KIP09921.1"/>
    </source>
</evidence>